<dbReference type="Gene3D" id="1.10.1580.10">
    <property type="match status" value="1"/>
</dbReference>
<evidence type="ECO:0000313" key="7">
    <source>
        <dbReference type="EMBL" id="SEK61480.1"/>
    </source>
</evidence>
<proteinExistence type="inferred from homology"/>
<dbReference type="InterPro" id="IPR030378">
    <property type="entry name" value="G_CP_dom"/>
</dbReference>
<feature type="binding site" evidence="5">
    <location>
        <position position="174"/>
    </location>
    <ligand>
        <name>GTP</name>
        <dbReference type="ChEBI" id="CHEBI:37565"/>
    </ligand>
</feature>
<dbReference type="InterPro" id="IPR016478">
    <property type="entry name" value="GTPase_MTG1"/>
</dbReference>
<dbReference type="EMBL" id="FNZX01000007">
    <property type="protein sequence ID" value="SEK61480.1"/>
    <property type="molecule type" value="Genomic_DNA"/>
</dbReference>
<protein>
    <recommendedName>
        <fullName evidence="1 4">Ribosome biogenesis GTPase A</fullName>
    </recommendedName>
</protein>
<gene>
    <name evidence="7" type="ORF">SAMN02910377_01354</name>
</gene>
<feature type="binding site" evidence="5">
    <location>
        <begin position="130"/>
        <end position="135"/>
    </location>
    <ligand>
        <name>GTP</name>
        <dbReference type="ChEBI" id="CHEBI:37565"/>
    </ligand>
</feature>
<feature type="domain" description="CP-type G" evidence="6">
    <location>
        <begin position="10"/>
        <end position="178"/>
    </location>
</feature>
<dbReference type="SUPFAM" id="SSF52540">
    <property type="entry name" value="P-loop containing nucleoside triphosphate hydrolases"/>
    <property type="match status" value="1"/>
</dbReference>
<evidence type="ECO:0000256" key="1">
    <source>
        <dbReference type="ARBA" id="ARBA00014898"/>
    </source>
</evidence>
<organism evidence="7 8">
    <name type="scientific">Pseudobutyrivibrio ruminis</name>
    <dbReference type="NCBI Taxonomy" id="46206"/>
    <lineage>
        <taxon>Bacteria</taxon>
        <taxon>Bacillati</taxon>
        <taxon>Bacillota</taxon>
        <taxon>Clostridia</taxon>
        <taxon>Lachnospirales</taxon>
        <taxon>Lachnospiraceae</taxon>
        <taxon>Pseudobutyrivibrio</taxon>
    </lineage>
</organism>
<keyword evidence="4" id="KW-0963">Cytoplasm</keyword>
<comment type="subcellular location">
    <subcellularLocation>
        <location evidence="4">Cytoplasm</location>
    </subcellularLocation>
</comment>
<dbReference type="InterPro" id="IPR019991">
    <property type="entry name" value="GTP-bd_ribosome_bgen"/>
</dbReference>
<dbReference type="InterPro" id="IPR006073">
    <property type="entry name" value="GTP-bd"/>
</dbReference>
<dbReference type="GO" id="GO:0005737">
    <property type="term" value="C:cytoplasm"/>
    <property type="evidence" value="ECO:0007669"/>
    <property type="project" value="UniProtKB-SubCell"/>
</dbReference>
<evidence type="ECO:0000256" key="5">
    <source>
        <dbReference type="PIRSR" id="PIRSR006230-1"/>
    </source>
</evidence>
<dbReference type="PIRSF" id="PIRSF006230">
    <property type="entry name" value="MG442"/>
    <property type="match status" value="1"/>
</dbReference>
<accession>A0A1H7IIU2</accession>
<dbReference type="Proteomes" id="UP000182321">
    <property type="component" value="Unassembled WGS sequence"/>
</dbReference>
<dbReference type="InterPro" id="IPR027417">
    <property type="entry name" value="P-loop_NTPase"/>
</dbReference>
<dbReference type="RefSeq" id="WP_074790451.1">
    <property type="nucleotide sequence ID" value="NZ_FNZX01000007.1"/>
</dbReference>
<dbReference type="GO" id="GO:0003924">
    <property type="term" value="F:GTPase activity"/>
    <property type="evidence" value="ECO:0007669"/>
    <property type="project" value="TreeGrafter"/>
</dbReference>
<keyword evidence="3 4" id="KW-0342">GTP-binding</keyword>
<dbReference type="InterPro" id="IPR023179">
    <property type="entry name" value="GTP-bd_ortho_bundle_sf"/>
</dbReference>
<comment type="function">
    <text evidence="4">Required for a late step of 50S ribosomal subunit assembly. Has GTPase activity.</text>
</comment>
<dbReference type="PANTHER" id="PTHR45782:SF4">
    <property type="entry name" value="MITOCHONDRIAL RIBOSOME-ASSOCIATED GTPASE 1"/>
    <property type="match status" value="1"/>
</dbReference>
<name>A0A1H7IIU2_9FIRM</name>
<sequence length="279" mass="31378">MEFQWYPGHMTKAKRQMQEDIKLIDLVIEVIDARCPISSRNPDINGLANGKLRLVLLNKSDLADKAVNQKWISYFKNQGFYCVELDSRDRKNMKGVQATLDEVCAAKFEKDRKRGIKNRPVRAMVVGIPNVGKSTFINSFAGKAVAKTGNKPGVTKGKQWIKLNKSVELLDTPGILWPKFEDNTVGLHLAFIGSINDAIIETRELAMELVDFIKETYPGALAARYEVNEDLVNHEIITEIALKRNFLKKGSEPDFDKAASVLIDEFRNGSLGKISLERP</sequence>
<dbReference type="CDD" id="cd01856">
    <property type="entry name" value="YlqF"/>
    <property type="match status" value="1"/>
</dbReference>
<comment type="similarity">
    <text evidence="4">Belongs to the TRAFAC class YlqF/YawG GTPase family. MTG1 subfamily.</text>
</comment>
<feature type="binding site" evidence="5">
    <location>
        <begin position="58"/>
        <end position="61"/>
    </location>
    <ligand>
        <name>GTP</name>
        <dbReference type="ChEBI" id="CHEBI:37565"/>
    </ligand>
</feature>
<evidence type="ECO:0000256" key="4">
    <source>
        <dbReference type="PIRNR" id="PIRNR006230"/>
    </source>
</evidence>
<reference evidence="8" key="1">
    <citation type="submission" date="2016-10" db="EMBL/GenBank/DDBJ databases">
        <authorList>
            <person name="Varghese N."/>
            <person name="Submissions S."/>
        </authorList>
    </citation>
    <scope>NUCLEOTIDE SEQUENCE [LARGE SCALE GENOMIC DNA]</scope>
    <source>
        <strain evidence="8">ACV-9</strain>
    </source>
</reference>
<keyword evidence="2 4" id="KW-0547">Nucleotide-binding</keyword>
<dbReference type="PROSITE" id="PS51721">
    <property type="entry name" value="G_CP"/>
    <property type="match status" value="1"/>
</dbReference>
<evidence type="ECO:0000256" key="3">
    <source>
        <dbReference type="ARBA" id="ARBA00023134"/>
    </source>
</evidence>
<dbReference type="Gene3D" id="3.40.50.300">
    <property type="entry name" value="P-loop containing nucleotide triphosphate hydrolases"/>
    <property type="match status" value="1"/>
</dbReference>
<dbReference type="FunFam" id="3.40.50.300:FF:000590">
    <property type="entry name" value="Ribosome biogenesis GTPase A"/>
    <property type="match status" value="1"/>
</dbReference>
<dbReference type="NCBIfam" id="TIGR03596">
    <property type="entry name" value="GTPase_YlqF"/>
    <property type="match status" value="1"/>
</dbReference>
<dbReference type="PANTHER" id="PTHR45782">
    <property type="entry name" value="MITOCHONDRIAL RIBOSOME-ASSOCIATED GTPASE 1"/>
    <property type="match status" value="1"/>
</dbReference>
<dbReference type="GO" id="GO:0006412">
    <property type="term" value="P:translation"/>
    <property type="evidence" value="ECO:0007669"/>
    <property type="project" value="TreeGrafter"/>
</dbReference>
<evidence type="ECO:0000259" key="6">
    <source>
        <dbReference type="PROSITE" id="PS51721"/>
    </source>
</evidence>
<dbReference type="Pfam" id="PF01926">
    <property type="entry name" value="MMR_HSR1"/>
    <property type="match status" value="1"/>
</dbReference>
<dbReference type="GO" id="GO:0005525">
    <property type="term" value="F:GTP binding"/>
    <property type="evidence" value="ECO:0007669"/>
    <property type="project" value="UniProtKB-KW"/>
</dbReference>
<dbReference type="eggNOG" id="COG1161">
    <property type="taxonomic scope" value="Bacteria"/>
</dbReference>
<keyword evidence="8" id="KW-1185">Reference proteome</keyword>
<evidence type="ECO:0000313" key="8">
    <source>
        <dbReference type="Proteomes" id="UP000182321"/>
    </source>
</evidence>
<dbReference type="AlphaFoldDB" id="A0A1H7IIU2"/>
<evidence type="ECO:0000256" key="2">
    <source>
        <dbReference type="ARBA" id="ARBA00022741"/>
    </source>
</evidence>